<dbReference type="RefSeq" id="WP_106458733.1">
    <property type="nucleotide sequence ID" value="NZ_PXOH01000031.1"/>
</dbReference>
<gene>
    <name evidence="2" type="ORF">C7H19_20240</name>
</gene>
<keyword evidence="3" id="KW-1185">Reference proteome</keyword>
<keyword evidence="1" id="KW-0732">Signal</keyword>
<evidence type="ECO:0000256" key="1">
    <source>
        <dbReference type="SAM" id="SignalP"/>
    </source>
</evidence>
<feature type="chain" id="PRO_5015455637" evidence="1">
    <location>
        <begin position="27"/>
        <end position="255"/>
    </location>
</feature>
<evidence type="ECO:0000313" key="3">
    <source>
        <dbReference type="Proteomes" id="UP000239001"/>
    </source>
</evidence>
<name>A0A2T1LSZ7_9CHRO</name>
<reference evidence="2 3" key="2">
    <citation type="submission" date="2018-03" db="EMBL/GenBank/DDBJ databases">
        <authorList>
            <person name="Keele B.F."/>
        </authorList>
    </citation>
    <scope>NUCLEOTIDE SEQUENCE [LARGE SCALE GENOMIC DNA]</scope>
    <source>
        <strain evidence="2 3">CCALA 016</strain>
    </source>
</reference>
<sequence>MQQTLPILLCASVFSLTGNTMAQAQARPTTNYSRNFNASQIEARQGKFPTLMVWPGAGLTVNLSGLANEYVKQIWLDDPSKLTLDYAGNLCVILPCAGGVKVLHLKRITGLQFQNLPATSLTTLTVVTLSQQGERIYKFILTYGKGRPQYLVANLLPTVASKPPNLPRLTLTNKTPSRGIPLSPERIALYEKGLTRAQQELNTTTKNRLVLTRVELFLEDLKAGYGEEEARGRNNLSQDTLERILQLGTQAQAVN</sequence>
<accession>A0A2T1LSZ7</accession>
<evidence type="ECO:0000313" key="2">
    <source>
        <dbReference type="EMBL" id="PSF33330.1"/>
    </source>
</evidence>
<protein>
    <submittedName>
        <fullName evidence="2">Uncharacterized protein</fullName>
    </submittedName>
</protein>
<comment type="caution">
    <text evidence="2">The sequence shown here is derived from an EMBL/GenBank/DDBJ whole genome shotgun (WGS) entry which is preliminary data.</text>
</comment>
<reference evidence="2 3" key="1">
    <citation type="submission" date="2018-03" db="EMBL/GenBank/DDBJ databases">
        <title>The ancient ancestry and fast evolution of plastids.</title>
        <authorList>
            <person name="Moore K.R."/>
            <person name="Magnabosco C."/>
            <person name="Momper L."/>
            <person name="Gold D.A."/>
            <person name="Bosak T."/>
            <person name="Fournier G.P."/>
        </authorList>
    </citation>
    <scope>NUCLEOTIDE SEQUENCE [LARGE SCALE GENOMIC DNA]</scope>
    <source>
        <strain evidence="2 3">CCALA 016</strain>
    </source>
</reference>
<dbReference type="Proteomes" id="UP000239001">
    <property type="component" value="Unassembled WGS sequence"/>
</dbReference>
<dbReference type="AlphaFoldDB" id="A0A2T1LSZ7"/>
<feature type="signal peptide" evidence="1">
    <location>
        <begin position="1"/>
        <end position="26"/>
    </location>
</feature>
<proteinExistence type="predicted"/>
<dbReference type="EMBL" id="PXOH01000031">
    <property type="protein sequence ID" value="PSF33330.1"/>
    <property type="molecule type" value="Genomic_DNA"/>
</dbReference>
<dbReference type="OrthoDB" id="422881at2"/>
<organism evidence="2 3">
    <name type="scientific">Aphanothece hegewaldii CCALA 016</name>
    <dbReference type="NCBI Taxonomy" id="2107694"/>
    <lineage>
        <taxon>Bacteria</taxon>
        <taxon>Bacillati</taxon>
        <taxon>Cyanobacteriota</taxon>
        <taxon>Cyanophyceae</taxon>
        <taxon>Oscillatoriophycideae</taxon>
        <taxon>Chroococcales</taxon>
        <taxon>Aphanothecaceae</taxon>
        <taxon>Aphanothece</taxon>
    </lineage>
</organism>